<dbReference type="EMBL" id="JBGMDY010000002">
    <property type="protein sequence ID" value="KAL2343919.1"/>
    <property type="molecule type" value="Genomic_DNA"/>
</dbReference>
<dbReference type="InterPro" id="IPR036758">
    <property type="entry name" value="At5g01610-like"/>
</dbReference>
<comment type="caution">
    <text evidence="2">The sequence shown here is derived from an EMBL/GenBank/DDBJ whole genome shotgun (WGS) entry which is preliminary data.</text>
</comment>
<evidence type="ECO:0000313" key="2">
    <source>
        <dbReference type="EMBL" id="KAL2343919.1"/>
    </source>
</evidence>
<dbReference type="SUPFAM" id="SSF141562">
    <property type="entry name" value="At5g01610-like"/>
    <property type="match status" value="1"/>
</dbReference>
<gene>
    <name evidence="2" type="ORF">Fmac_005204</name>
</gene>
<feature type="signal peptide" evidence="1">
    <location>
        <begin position="1"/>
        <end position="27"/>
    </location>
</feature>
<dbReference type="InterPro" id="IPR007493">
    <property type="entry name" value="DUF538"/>
</dbReference>
<sequence>MTLTQKSCFAMNLFVLLLLPITGTGTGEYSSLHRVLNSHGLPAGLFPQSVRSFKLDQTGHLEVHLDRPCLAQYETRVFFNSVVRAKLSFGQLKVLDGMSRQKLFLWLPVKDIKVTDPSSGVIVIDIGLAYKHLSLPRFEDSPICTSHFGTSSLSFSLIGFT</sequence>
<dbReference type="Proteomes" id="UP001603857">
    <property type="component" value="Unassembled WGS sequence"/>
</dbReference>
<organism evidence="2 3">
    <name type="scientific">Flemingia macrophylla</name>
    <dbReference type="NCBI Taxonomy" id="520843"/>
    <lineage>
        <taxon>Eukaryota</taxon>
        <taxon>Viridiplantae</taxon>
        <taxon>Streptophyta</taxon>
        <taxon>Embryophyta</taxon>
        <taxon>Tracheophyta</taxon>
        <taxon>Spermatophyta</taxon>
        <taxon>Magnoliopsida</taxon>
        <taxon>eudicotyledons</taxon>
        <taxon>Gunneridae</taxon>
        <taxon>Pentapetalae</taxon>
        <taxon>rosids</taxon>
        <taxon>fabids</taxon>
        <taxon>Fabales</taxon>
        <taxon>Fabaceae</taxon>
        <taxon>Papilionoideae</taxon>
        <taxon>50 kb inversion clade</taxon>
        <taxon>NPAAA clade</taxon>
        <taxon>indigoferoid/millettioid clade</taxon>
        <taxon>Phaseoleae</taxon>
        <taxon>Flemingia</taxon>
    </lineage>
</organism>
<accession>A0ABD1N795</accession>
<dbReference type="Gene3D" id="2.30.240.10">
    <property type="entry name" value="At5g01610-like"/>
    <property type="match status" value="1"/>
</dbReference>
<keyword evidence="1" id="KW-0732">Signal</keyword>
<reference evidence="2 3" key="1">
    <citation type="submission" date="2024-08" db="EMBL/GenBank/DDBJ databases">
        <title>Insights into the chromosomal genome structure of Flemingia macrophylla.</title>
        <authorList>
            <person name="Ding Y."/>
            <person name="Zhao Y."/>
            <person name="Bi W."/>
            <person name="Wu M."/>
            <person name="Zhao G."/>
            <person name="Gong Y."/>
            <person name="Li W."/>
            <person name="Zhang P."/>
        </authorList>
    </citation>
    <scope>NUCLEOTIDE SEQUENCE [LARGE SCALE GENOMIC DNA]</scope>
    <source>
        <strain evidence="2">DYQJB</strain>
        <tissue evidence="2">Leaf</tissue>
    </source>
</reference>
<keyword evidence="3" id="KW-1185">Reference proteome</keyword>
<protein>
    <submittedName>
        <fullName evidence="2">Uncharacterized protein</fullName>
    </submittedName>
</protein>
<name>A0ABD1N795_9FABA</name>
<dbReference type="AlphaFoldDB" id="A0ABD1N795"/>
<proteinExistence type="predicted"/>
<evidence type="ECO:0000256" key="1">
    <source>
        <dbReference type="SAM" id="SignalP"/>
    </source>
</evidence>
<feature type="chain" id="PRO_5044822961" evidence="1">
    <location>
        <begin position="28"/>
        <end position="161"/>
    </location>
</feature>
<dbReference type="PANTHER" id="PTHR31676:SF105">
    <property type="entry name" value="PROTEIN, PUTATIVE-RELATED"/>
    <property type="match status" value="1"/>
</dbReference>
<dbReference type="PANTHER" id="PTHR31676">
    <property type="entry name" value="T31J12.3 PROTEIN-RELATED"/>
    <property type="match status" value="1"/>
</dbReference>
<evidence type="ECO:0000313" key="3">
    <source>
        <dbReference type="Proteomes" id="UP001603857"/>
    </source>
</evidence>
<dbReference type="Pfam" id="PF04398">
    <property type="entry name" value="DUF538"/>
    <property type="match status" value="1"/>
</dbReference>